<sequence length="59" mass="6803">MIEDPIVSEVRKHREEHAASYGHDLRKIVAALRERERKSKRPVLNPGPKYLVKKTGVGR</sequence>
<evidence type="ECO:0000313" key="2">
    <source>
        <dbReference type="EMBL" id="VFK72932.1"/>
    </source>
</evidence>
<protein>
    <submittedName>
        <fullName evidence="1">Uncharacterized protein</fullName>
    </submittedName>
</protein>
<evidence type="ECO:0000313" key="1">
    <source>
        <dbReference type="EMBL" id="VFK65710.1"/>
    </source>
</evidence>
<dbReference type="EMBL" id="CAADGD010000150">
    <property type="protein sequence ID" value="VFK72932.1"/>
    <property type="molecule type" value="Genomic_DNA"/>
</dbReference>
<name>A0A451AI42_9GAMM</name>
<reference evidence="1" key="1">
    <citation type="submission" date="2019-02" db="EMBL/GenBank/DDBJ databases">
        <authorList>
            <person name="Gruber-Vodicka R. H."/>
            <person name="Seah K. B. B."/>
        </authorList>
    </citation>
    <scope>NUCLEOTIDE SEQUENCE</scope>
    <source>
        <strain evidence="2">BECK_BY19</strain>
        <strain evidence="1">BECK_BY8</strain>
    </source>
</reference>
<gene>
    <name evidence="1" type="ORF">BECKUNK1418G_GA0071005_106820</name>
    <name evidence="2" type="ORF">BECKUNK1418H_GA0071006_11505</name>
</gene>
<organism evidence="1">
    <name type="scientific">Candidatus Kentrum sp. UNK</name>
    <dbReference type="NCBI Taxonomy" id="2126344"/>
    <lineage>
        <taxon>Bacteria</taxon>
        <taxon>Pseudomonadati</taxon>
        <taxon>Pseudomonadota</taxon>
        <taxon>Gammaproteobacteria</taxon>
        <taxon>Candidatus Kentrum</taxon>
    </lineage>
</organism>
<accession>A0A451AI42</accession>
<dbReference type="EMBL" id="CAADFZ010000068">
    <property type="protein sequence ID" value="VFK65710.1"/>
    <property type="molecule type" value="Genomic_DNA"/>
</dbReference>
<dbReference type="AlphaFoldDB" id="A0A451AI42"/>
<proteinExistence type="predicted"/>